<evidence type="ECO:0000313" key="2">
    <source>
        <dbReference type="Proteomes" id="UP001060085"/>
    </source>
</evidence>
<reference evidence="2" key="1">
    <citation type="journal article" date="2023" name="Nat. Plants">
        <title>Single-cell RNA sequencing provides a high-resolution roadmap for understanding the multicellular compartmentation of specialized metabolism.</title>
        <authorList>
            <person name="Sun S."/>
            <person name="Shen X."/>
            <person name="Li Y."/>
            <person name="Li Y."/>
            <person name="Wang S."/>
            <person name="Li R."/>
            <person name="Zhang H."/>
            <person name="Shen G."/>
            <person name="Guo B."/>
            <person name="Wei J."/>
            <person name="Xu J."/>
            <person name="St-Pierre B."/>
            <person name="Chen S."/>
            <person name="Sun C."/>
        </authorList>
    </citation>
    <scope>NUCLEOTIDE SEQUENCE [LARGE SCALE GENOMIC DNA]</scope>
</reference>
<keyword evidence="2" id="KW-1185">Reference proteome</keyword>
<accession>A0ACC0C2G9</accession>
<gene>
    <name evidence="1" type="ORF">M9H77_10040</name>
</gene>
<organism evidence="1 2">
    <name type="scientific">Catharanthus roseus</name>
    <name type="common">Madagascar periwinkle</name>
    <name type="synonym">Vinca rosea</name>
    <dbReference type="NCBI Taxonomy" id="4058"/>
    <lineage>
        <taxon>Eukaryota</taxon>
        <taxon>Viridiplantae</taxon>
        <taxon>Streptophyta</taxon>
        <taxon>Embryophyta</taxon>
        <taxon>Tracheophyta</taxon>
        <taxon>Spermatophyta</taxon>
        <taxon>Magnoliopsida</taxon>
        <taxon>eudicotyledons</taxon>
        <taxon>Gunneridae</taxon>
        <taxon>Pentapetalae</taxon>
        <taxon>asterids</taxon>
        <taxon>lamiids</taxon>
        <taxon>Gentianales</taxon>
        <taxon>Apocynaceae</taxon>
        <taxon>Rauvolfioideae</taxon>
        <taxon>Vinceae</taxon>
        <taxon>Catharanthinae</taxon>
        <taxon>Catharanthus</taxon>
    </lineage>
</organism>
<evidence type="ECO:0000313" key="1">
    <source>
        <dbReference type="EMBL" id="KAI5679090.1"/>
    </source>
</evidence>
<dbReference type="EMBL" id="CM044702">
    <property type="protein sequence ID" value="KAI5679090.1"/>
    <property type="molecule type" value="Genomic_DNA"/>
</dbReference>
<name>A0ACC0C2G9_CATRO</name>
<proteinExistence type="predicted"/>
<comment type="caution">
    <text evidence="1">The sequence shown here is derived from an EMBL/GenBank/DDBJ whole genome shotgun (WGS) entry which is preliminary data.</text>
</comment>
<protein>
    <submittedName>
        <fullName evidence="1">Uncharacterized protein</fullName>
    </submittedName>
</protein>
<dbReference type="Proteomes" id="UP001060085">
    <property type="component" value="Linkage Group LG02"/>
</dbReference>
<sequence>MSRKRDRPQFSRHVPYSFSKRRRPLPAPPQSDTTDELPFHEDNPSIAGGKQQTTVVVVGLPSDCSVLDLKSRFEIYGSISRTRMDPNGLAYVTFRSHDSAQSAISAALDPSFGITLLSKQVQVMWATDSVPKWREGVAISSAAALSSKLVRAEVPLSRRGRGNKLGSAIVNPKDEITNTNGNGNKKEEGSSVSGTELGFKGREIVAYDDILPVNVEEDGGREGDVSLWAVGLGPPVCRTEVSCTKRKLWREIAPKVTSHLTTLTEEVLKIYILHFAPSYVDRTSLVSVFRIGLPLFRMSINIVLGIQIQTEDSVFLKLRSFYHSKGSVPIPSPIFPSSRYHRVSLAKSSPSWKTSCLTVGRRLNVEEIVDLQFPLGVRTPRLGFGIMAYSLARPWMLLTLTPGKSHFKFTPPSPRICFPSFPDQQIRIKFKSFPTFYTHNHLGHFETSSFPIARAIRVASNDFLETIEEKEKILVSKETPTKFLLWVLFWASVSIGIFAVSGEAKAAADSIRASSFGVKGATALRGLGWPDEAVVFALATLPVIELRGAIPVGYWLQLKPTLLTVLSVLGNMVPVPFIILYLKSFATFLAGKNKSASHFLDKLFERAKAKAGPVEEFQWLGLMLFVAVPFPGTGAWTGAIVASILDMTFWSGLSANFVGVVLAGFLVNLLVNLGLKYAIITGIILFIISTFMWSILRSLKKSLSSSSS</sequence>